<dbReference type="AlphaFoldDB" id="A0AAW2UP43"/>
<dbReference type="Gene3D" id="2.60.120.330">
    <property type="entry name" value="B-lactam Antibiotic, Isopenicillin N Synthase, Chain"/>
    <property type="match status" value="1"/>
</dbReference>
<gene>
    <name evidence="5" type="ORF">Sradi_1278200</name>
</gene>
<dbReference type="InterPro" id="IPR005123">
    <property type="entry name" value="Oxoglu/Fe-dep_dioxygenase_dom"/>
</dbReference>
<dbReference type="InterPro" id="IPR050295">
    <property type="entry name" value="Plant_2OG-oxidoreductases"/>
</dbReference>
<sequence>MREWAAAGGRRRGRATGLGRGRGQWLCMGREIGAAGREGAEAAGCEEEGGAEYKAGFYSMDIRRKCRIYSSSLNYDNEEVHYWRDNFTHYCFPLKDHLLELWPEKPIRYREVVSAYSVEVRKLMLRILDLIREGLGLKLGYFEGELTQNQLLSVNYHIPCPNPSLTLGMPQTCDPNLISMLHQCSVPGLQVLHRGQWMTVDPMPNAFVLNLGLQFKVISNGKFASPIHRVITHREEGRTTIATFLIPADDTFIQPPNKNHAGDDAPLYRCFTYKEFYSTFNKNVSDPDFALEYFKNSTK</sequence>
<evidence type="ECO:0000259" key="4">
    <source>
        <dbReference type="PROSITE" id="PS51471"/>
    </source>
</evidence>
<dbReference type="InterPro" id="IPR027443">
    <property type="entry name" value="IPNS-like_sf"/>
</dbReference>
<reference evidence="5" key="2">
    <citation type="journal article" date="2024" name="Plant">
        <title>Genomic evolution and insights into agronomic trait innovations of Sesamum species.</title>
        <authorList>
            <person name="Miao H."/>
            <person name="Wang L."/>
            <person name="Qu L."/>
            <person name="Liu H."/>
            <person name="Sun Y."/>
            <person name="Le M."/>
            <person name="Wang Q."/>
            <person name="Wei S."/>
            <person name="Zheng Y."/>
            <person name="Lin W."/>
            <person name="Duan Y."/>
            <person name="Cao H."/>
            <person name="Xiong S."/>
            <person name="Wang X."/>
            <person name="Wei L."/>
            <person name="Li C."/>
            <person name="Ma Q."/>
            <person name="Ju M."/>
            <person name="Zhao R."/>
            <person name="Li G."/>
            <person name="Mu C."/>
            <person name="Tian Q."/>
            <person name="Mei H."/>
            <person name="Zhang T."/>
            <person name="Gao T."/>
            <person name="Zhang H."/>
        </authorList>
    </citation>
    <scope>NUCLEOTIDE SEQUENCE</scope>
    <source>
        <strain evidence="5">G02</strain>
    </source>
</reference>
<dbReference type="GO" id="GO:0046872">
    <property type="term" value="F:metal ion binding"/>
    <property type="evidence" value="ECO:0007669"/>
    <property type="project" value="UniProtKB-KW"/>
</dbReference>
<accession>A0AAW2UP43</accession>
<evidence type="ECO:0000256" key="3">
    <source>
        <dbReference type="RuleBase" id="RU003682"/>
    </source>
</evidence>
<protein>
    <submittedName>
        <fullName evidence="5">Hyoscyamine 6-dioxygenase</fullName>
    </submittedName>
</protein>
<dbReference type="EMBL" id="JACGWJ010000005">
    <property type="protein sequence ID" value="KAL0418647.1"/>
    <property type="molecule type" value="Genomic_DNA"/>
</dbReference>
<dbReference type="GO" id="GO:0016491">
    <property type="term" value="F:oxidoreductase activity"/>
    <property type="evidence" value="ECO:0007669"/>
    <property type="project" value="UniProtKB-KW"/>
</dbReference>
<keyword evidence="1 3" id="KW-0479">Metal-binding</keyword>
<evidence type="ECO:0000313" key="5">
    <source>
        <dbReference type="EMBL" id="KAL0418647.1"/>
    </source>
</evidence>
<dbReference type="PANTHER" id="PTHR47991">
    <property type="entry name" value="OXOGLUTARATE/IRON-DEPENDENT DIOXYGENASE"/>
    <property type="match status" value="1"/>
</dbReference>
<dbReference type="InterPro" id="IPR044861">
    <property type="entry name" value="IPNS-like_FE2OG_OXY"/>
</dbReference>
<keyword evidence="3" id="KW-0560">Oxidoreductase</keyword>
<feature type="domain" description="Fe2OG dioxygenase" evidence="4">
    <location>
        <begin position="147"/>
        <end position="247"/>
    </location>
</feature>
<dbReference type="Pfam" id="PF03171">
    <property type="entry name" value="2OG-FeII_Oxy"/>
    <property type="match status" value="1"/>
</dbReference>
<name>A0AAW2UP43_SESRA</name>
<dbReference type="PROSITE" id="PS51471">
    <property type="entry name" value="FE2OG_OXY"/>
    <property type="match status" value="1"/>
</dbReference>
<keyword evidence="2 3" id="KW-0408">Iron</keyword>
<reference evidence="5" key="1">
    <citation type="submission" date="2020-06" db="EMBL/GenBank/DDBJ databases">
        <authorList>
            <person name="Li T."/>
            <person name="Hu X."/>
            <person name="Zhang T."/>
            <person name="Song X."/>
            <person name="Zhang H."/>
            <person name="Dai N."/>
            <person name="Sheng W."/>
            <person name="Hou X."/>
            <person name="Wei L."/>
        </authorList>
    </citation>
    <scope>NUCLEOTIDE SEQUENCE</scope>
    <source>
        <strain evidence="5">G02</strain>
        <tissue evidence="5">Leaf</tissue>
    </source>
</reference>
<dbReference type="SUPFAM" id="SSF51197">
    <property type="entry name" value="Clavaminate synthase-like"/>
    <property type="match status" value="1"/>
</dbReference>
<organism evidence="5">
    <name type="scientific">Sesamum radiatum</name>
    <name type="common">Black benniseed</name>
    <dbReference type="NCBI Taxonomy" id="300843"/>
    <lineage>
        <taxon>Eukaryota</taxon>
        <taxon>Viridiplantae</taxon>
        <taxon>Streptophyta</taxon>
        <taxon>Embryophyta</taxon>
        <taxon>Tracheophyta</taxon>
        <taxon>Spermatophyta</taxon>
        <taxon>Magnoliopsida</taxon>
        <taxon>eudicotyledons</taxon>
        <taxon>Gunneridae</taxon>
        <taxon>Pentapetalae</taxon>
        <taxon>asterids</taxon>
        <taxon>lamiids</taxon>
        <taxon>Lamiales</taxon>
        <taxon>Pedaliaceae</taxon>
        <taxon>Sesamum</taxon>
    </lineage>
</organism>
<evidence type="ECO:0000256" key="2">
    <source>
        <dbReference type="ARBA" id="ARBA00023004"/>
    </source>
</evidence>
<evidence type="ECO:0000256" key="1">
    <source>
        <dbReference type="ARBA" id="ARBA00022723"/>
    </source>
</evidence>
<comment type="caution">
    <text evidence="5">The sequence shown here is derived from an EMBL/GenBank/DDBJ whole genome shotgun (WGS) entry which is preliminary data.</text>
</comment>
<proteinExistence type="inferred from homology"/>
<comment type="similarity">
    <text evidence="3">Belongs to the iron/ascorbate-dependent oxidoreductase family.</text>
</comment>